<dbReference type="InterPro" id="IPR001810">
    <property type="entry name" value="F-box_dom"/>
</dbReference>
<dbReference type="OrthoDB" id="3945200at2759"/>
<dbReference type="Proteomes" id="UP000030641">
    <property type="component" value="Unassembled WGS sequence"/>
</dbReference>
<evidence type="ECO:0000313" key="2">
    <source>
        <dbReference type="EMBL" id="KEQ98314.1"/>
    </source>
</evidence>
<dbReference type="SUPFAM" id="SSF81383">
    <property type="entry name" value="F-box domain"/>
    <property type="match status" value="1"/>
</dbReference>
<dbReference type="GeneID" id="25363313"/>
<evidence type="ECO:0000259" key="1">
    <source>
        <dbReference type="PROSITE" id="PS50181"/>
    </source>
</evidence>
<dbReference type="Pfam" id="PF00646">
    <property type="entry name" value="F-box"/>
    <property type="match status" value="1"/>
</dbReference>
<protein>
    <recommendedName>
        <fullName evidence="1">F-box domain-containing protein</fullName>
    </recommendedName>
</protein>
<proteinExistence type="predicted"/>
<dbReference type="AlphaFoldDB" id="A0A074YQ75"/>
<sequence>MPFSSLPQEMVGKIFEFVDADSLLQLRFVSGAMSRAANKQFACTFFGSSHHVATEQSISTLLAVSAHGVFAPYMKTIMISPARQILAYNTVGHHDEDAIVENSYVESSRFNASITRVLANIKEKSGRVTLAIHEDRRLEMILPEQHYRSSHNQQCHGARAFVRASPCGLAYRTGETLELVMAAARQTGIHVQRLHIQLSRDAWERLKHNTQLAIERLDVVGVGVASTNAPDGTLSRPHSMEEARRAFFDLV</sequence>
<dbReference type="EMBL" id="KL584752">
    <property type="protein sequence ID" value="KEQ98314.1"/>
    <property type="molecule type" value="Genomic_DNA"/>
</dbReference>
<gene>
    <name evidence="2" type="ORF">AUEXF2481DRAFT_26697</name>
</gene>
<dbReference type="InterPro" id="IPR036047">
    <property type="entry name" value="F-box-like_dom_sf"/>
</dbReference>
<dbReference type="CDD" id="cd09917">
    <property type="entry name" value="F-box_SF"/>
    <property type="match status" value="1"/>
</dbReference>
<evidence type="ECO:0000313" key="3">
    <source>
        <dbReference type="Proteomes" id="UP000030641"/>
    </source>
</evidence>
<feature type="domain" description="F-box" evidence="1">
    <location>
        <begin position="1"/>
        <end position="30"/>
    </location>
</feature>
<dbReference type="RefSeq" id="XP_013346728.1">
    <property type="nucleotide sequence ID" value="XM_013491274.1"/>
</dbReference>
<dbReference type="STRING" id="1043005.A0A074YQ75"/>
<reference evidence="2 3" key="1">
    <citation type="journal article" date="2014" name="BMC Genomics">
        <title>Genome sequencing of four Aureobasidium pullulans varieties: biotechnological potential, stress tolerance, and description of new species.</title>
        <authorList>
            <person name="Gostin Ar C."/>
            <person name="Ohm R.A."/>
            <person name="Kogej T."/>
            <person name="Sonjak S."/>
            <person name="Turk M."/>
            <person name="Zajc J."/>
            <person name="Zalar P."/>
            <person name="Grube M."/>
            <person name="Sun H."/>
            <person name="Han J."/>
            <person name="Sharma A."/>
            <person name="Chiniquy J."/>
            <person name="Ngan C.Y."/>
            <person name="Lipzen A."/>
            <person name="Barry K."/>
            <person name="Grigoriev I.V."/>
            <person name="Gunde-Cimerman N."/>
        </authorList>
    </citation>
    <scope>NUCLEOTIDE SEQUENCE [LARGE SCALE GENOMIC DNA]</scope>
    <source>
        <strain evidence="2 3">EXF-2481</strain>
    </source>
</reference>
<dbReference type="PROSITE" id="PS50181">
    <property type="entry name" value="FBOX"/>
    <property type="match status" value="1"/>
</dbReference>
<dbReference type="HOGENOM" id="CLU_1106929_0_0_1"/>
<accession>A0A074YQ75</accession>
<name>A0A074YQ75_AURSE</name>
<dbReference type="InParanoid" id="A0A074YQ75"/>
<organism evidence="2 3">
    <name type="scientific">Aureobasidium subglaciale (strain EXF-2481)</name>
    <name type="common">Aureobasidium pullulans var. subglaciale</name>
    <dbReference type="NCBI Taxonomy" id="1043005"/>
    <lineage>
        <taxon>Eukaryota</taxon>
        <taxon>Fungi</taxon>
        <taxon>Dikarya</taxon>
        <taxon>Ascomycota</taxon>
        <taxon>Pezizomycotina</taxon>
        <taxon>Dothideomycetes</taxon>
        <taxon>Dothideomycetidae</taxon>
        <taxon>Dothideales</taxon>
        <taxon>Saccotheciaceae</taxon>
        <taxon>Aureobasidium</taxon>
    </lineage>
</organism>
<keyword evidence="3" id="KW-1185">Reference proteome</keyword>